<dbReference type="InterPro" id="IPR052640">
    <property type="entry name" value="Gemin-5"/>
</dbReference>
<dbReference type="Gene3D" id="2.130.10.10">
    <property type="entry name" value="YVTN repeat-like/Quinoprotein amine dehydrogenase"/>
    <property type="match status" value="2"/>
</dbReference>
<dbReference type="PANTHER" id="PTHR46362:SF1">
    <property type="entry name" value="GEM-ASSOCIATED PROTEIN 5"/>
    <property type="match status" value="1"/>
</dbReference>
<dbReference type="PROSITE" id="PS50294">
    <property type="entry name" value="WD_REPEATS_REGION"/>
    <property type="match status" value="2"/>
</dbReference>
<evidence type="ECO:0000256" key="2">
    <source>
        <dbReference type="ARBA" id="ARBA00022737"/>
    </source>
</evidence>
<evidence type="ECO:0000259" key="4">
    <source>
        <dbReference type="Pfam" id="PF23770"/>
    </source>
</evidence>
<reference evidence="6 7" key="1">
    <citation type="journal article" date="2017" name="BMC Biol.">
        <title>Genomic innovations, transcriptional plasticity and gene loss underlying the evolution and divergence of two highly polyphagous and invasive Helicoverpa pest species.</title>
        <authorList>
            <person name="Pearce S.L."/>
            <person name="Clarke D.F."/>
            <person name="East P.D."/>
            <person name="Elfekih S."/>
            <person name="Gordon K.H."/>
            <person name="Jermiin L.S."/>
            <person name="McGaughran A."/>
            <person name="Oakeshott J.G."/>
            <person name="Papanikolaou A."/>
            <person name="Perera O.P."/>
            <person name="Rane R.V."/>
            <person name="Richards S."/>
            <person name="Tay W.T."/>
            <person name="Walsh T.K."/>
            <person name="Anderson A."/>
            <person name="Anderson C.J."/>
            <person name="Asgari S."/>
            <person name="Board P.G."/>
            <person name="Bretschneider A."/>
            <person name="Campbell P.M."/>
            <person name="Chertemps T."/>
            <person name="Christeller J.T."/>
            <person name="Coppin C.W."/>
            <person name="Downes S.J."/>
            <person name="Duan G."/>
            <person name="Farnsworth C.A."/>
            <person name="Good R.T."/>
            <person name="Han L.B."/>
            <person name="Han Y.C."/>
            <person name="Hatje K."/>
            <person name="Horne I."/>
            <person name="Huang Y.P."/>
            <person name="Hughes D.S."/>
            <person name="Jacquin-Joly E."/>
            <person name="James W."/>
            <person name="Jhangiani S."/>
            <person name="Kollmar M."/>
            <person name="Kuwar S.S."/>
            <person name="Li S."/>
            <person name="Liu N.Y."/>
            <person name="Maibeche M.T."/>
            <person name="Miller J.R."/>
            <person name="Montagne N."/>
            <person name="Perry T."/>
            <person name="Qu J."/>
            <person name="Song S.V."/>
            <person name="Sutton G.G."/>
            <person name="Vogel H."/>
            <person name="Walenz B.P."/>
            <person name="Xu W."/>
            <person name="Zhang H.J."/>
            <person name="Zou Z."/>
            <person name="Batterham P."/>
            <person name="Edwards O.R."/>
            <person name="Feyereisen R."/>
            <person name="Gibbs R.A."/>
            <person name="Heckel D.G."/>
            <person name="McGrath A."/>
            <person name="Robin C."/>
            <person name="Scherer S.E."/>
            <person name="Worley K.C."/>
            <person name="Wu Y.D."/>
        </authorList>
    </citation>
    <scope>NUCLEOTIDE SEQUENCE [LARGE SCALE GENOMIC DNA]</scope>
    <source>
        <strain evidence="6">Harm_GR_Male_#8</strain>
        <tissue evidence="6">Whole organism</tissue>
    </source>
</reference>
<dbReference type="InterPro" id="IPR019775">
    <property type="entry name" value="WD40_repeat_CS"/>
</dbReference>
<dbReference type="Pfam" id="PF23775">
    <property type="entry name" value="Beta-prop_RIG_2nd"/>
    <property type="match status" value="1"/>
</dbReference>
<sequence>MDETVLLPSPNWFLVSNLAVSSDGWLIYGGPSKSLCVLEPRKADEGVISSNEKYQAHVVLRAHSERIVAVNISPEWSEKRTLLTGSQDGVVKQWVLETVNNRIKIKAQNVNDVHQAEQEDVVGVGYSSSTMAISVGGYSNVVKWDLSSNVTTGYPHLIKGLKPTCMACSPHLPLHVAVGTKQGVIFVLDLHEKGSILYKVRSQDEEVANLSWCPQYEVTVKKTFKETKSFLTDRLASIRSEGTTSKTKETNVLEQSGIGKTLPDDSFDDSIVQEDDTFDIYADHEAEEFGHKKYVPEDIVVKVKQEKAADVDYLAECLKLKEEILRRKNQTEPSIESLVDALDKTHVETANPAETEVDSVQTQAESVEASTSKAKCDNTDAKVANESSHYHKHLLASIGKNGGVRVWSKSGQLVSSSIVNASQKTVKKGPVASTILWYKADTLLIVDPKSQLMETNPLQINNKNKLTCQLVHQQHKRGMYCIVTNAPRVQTETTVPSDDWSVWSASQDRNIIRYCLKSKKALAVHSTCGGFLYTVLSCPYDAGKVAVSVGDGTIRVLEMATLPDDDTKLTVPSVVSYWQNVQGKVLTIAWHPTRENLLAFATGEARVGLLDTGGRYERPGRVLHPGLSKAVYSLCWGDGMQLFASGGGALVVYNASNVDEAPQQINVNIEGQSWQICAVSWTSQGLLVGSQAGAVALLTQLAPHTLIAAAFVFTKMIHAMEWHPQQTSSSSDLSPYKNLVAVTSLAKESNIVVLEYGTKEDGTRQFTTWKTLVGHKNPVLQVAWNPHRDGLLVSSSQDATVRVWEMSSGSCISIFGGHAQSSLGVTWVSEPQLPHHVITGGADACLRVWDIYQHKAEDYEG</sequence>
<keyword evidence="7" id="KW-1185">Reference proteome</keyword>
<evidence type="ECO:0000313" key="7">
    <source>
        <dbReference type="Proteomes" id="UP000249218"/>
    </source>
</evidence>
<dbReference type="EMBL" id="KZ149946">
    <property type="protein sequence ID" value="PZC76775.1"/>
    <property type="molecule type" value="Genomic_DNA"/>
</dbReference>
<dbReference type="GO" id="GO:0003730">
    <property type="term" value="F:mRNA 3'-UTR binding"/>
    <property type="evidence" value="ECO:0007669"/>
    <property type="project" value="TreeGrafter"/>
</dbReference>
<accession>A0A2W1BT15</accession>
<dbReference type="InterPro" id="IPR015943">
    <property type="entry name" value="WD40/YVTN_repeat-like_dom_sf"/>
</dbReference>
<dbReference type="GO" id="GO:0005634">
    <property type="term" value="C:nucleus"/>
    <property type="evidence" value="ECO:0007669"/>
    <property type="project" value="TreeGrafter"/>
</dbReference>
<evidence type="ECO:0000313" key="6">
    <source>
        <dbReference type="EMBL" id="PZC76775.1"/>
    </source>
</evidence>
<dbReference type="InterPro" id="IPR036322">
    <property type="entry name" value="WD40_repeat_dom_sf"/>
</dbReference>
<dbReference type="PANTHER" id="PTHR46362">
    <property type="entry name" value="GEM-ASSOCIATED PROTEIN 5"/>
    <property type="match status" value="1"/>
</dbReference>
<dbReference type="InterPro" id="IPR056424">
    <property type="entry name" value="Beta-prop_GEMI5_2nd"/>
</dbReference>
<evidence type="ECO:0000259" key="5">
    <source>
        <dbReference type="Pfam" id="PF23775"/>
    </source>
</evidence>
<dbReference type="SMART" id="SM00320">
    <property type="entry name" value="WD40"/>
    <property type="match status" value="7"/>
</dbReference>
<dbReference type="OrthoDB" id="7326421at2759"/>
<keyword evidence="2" id="KW-0677">Repeat</keyword>
<protein>
    <recommendedName>
        <fullName evidence="8">WD repeat-containing protein 55 homolog</fullName>
    </recommendedName>
</protein>
<feature type="repeat" description="WD" evidence="3">
    <location>
        <begin position="815"/>
        <end position="851"/>
    </location>
</feature>
<evidence type="ECO:0008006" key="8">
    <source>
        <dbReference type="Google" id="ProtNLM"/>
    </source>
</evidence>
<organism evidence="6 7">
    <name type="scientific">Helicoverpa armigera</name>
    <name type="common">Cotton bollworm</name>
    <name type="synonym">Heliothis armigera</name>
    <dbReference type="NCBI Taxonomy" id="29058"/>
    <lineage>
        <taxon>Eukaryota</taxon>
        <taxon>Metazoa</taxon>
        <taxon>Ecdysozoa</taxon>
        <taxon>Arthropoda</taxon>
        <taxon>Hexapoda</taxon>
        <taxon>Insecta</taxon>
        <taxon>Pterygota</taxon>
        <taxon>Neoptera</taxon>
        <taxon>Endopterygota</taxon>
        <taxon>Lepidoptera</taxon>
        <taxon>Glossata</taxon>
        <taxon>Ditrysia</taxon>
        <taxon>Noctuoidea</taxon>
        <taxon>Noctuidae</taxon>
        <taxon>Heliothinae</taxon>
        <taxon>Helicoverpa</taxon>
    </lineage>
</organism>
<feature type="domain" description="Gem-associated protein 5 first beta-propeller" evidence="4">
    <location>
        <begin position="57"/>
        <end position="371"/>
    </location>
</feature>
<dbReference type="PROSITE" id="PS50082">
    <property type="entry name" value="WD_REPEATS_2"/>
    <property type="match status" value="3"/>
</dbReference>
<dbReference type="InterPro" id="IPR001680">
    <property type="entry name" value="WD40_rpt"/>
</dbReference>
<feature type="repeat" description="WD" evidence="3">
    <location>
        <begin position="772"/>
        <end position="814"/>
    </location>
</feature>
<dbReference type="Proteomes" id="UP000249218">
    <property type="component" value="Unassembled WGS sequence"/>
</dbReference>
<evidence type="ECO:0000256" key="1">
    <source>
        <dbReference type="ARBA" id="ARBA00022574"/>
    </source>
</evidence>
<feature type="domain" description="Gem-associated protein 5 second beta-propeller" evidence="5">
    <location>
        <begin position="539"/>
        <end position="841"/>
    </location>
</feature>
<dbReference type="AlphaFoldDB" id="A0A2W1BT15"/>
<dbReference type="GO" id="GO:0032797">
    <property type="term" value="C:SMN complex"/>
    <property type="evidence" value="ECO:0007669"/>
    <property type="project" value="TreeGrafter"/>
</dbReference>
<proteinExistence type="predicted"/>
<feature type="repeat" description="WD" evidence="3">
    <location>
        <begin position="60"/>
        <end position="94"/>
    </location>
</feature>
<keyword evidence="1 3" id="KW-0853">WD repeat</keyword>
<dbReference type="InterPro" id="IPR056432">
    <property type="entry name" value="Beta-prop_GEMI5_1st"/>
</dbReference>
<dbReference type="Pfam" id="PF23770">
    <property type="entry name" value="Beta-prop_RIG_1st"/>
    <property type="match status" value="1"/>
</dbReference>
<evidence type="ECO:0000256" key="3">
    <source>
        <dbReference type="PROSITE-ProRule" id="PRU00221"/>
    </source>
</evidence>
<name>A0A2W1BT15_HELAM</name>
<gene>
    <name evidence="6" type="primary">HaOG204163</name>
    <name evidence="6" type="ORF">B5X24_HaOG204163</name>
</gene>
<dbReference type="GO" id="GO:0000387">
    <property type="term" value="P:spliceosomal snRNP assembly"/>
    <property type="evidence" value="ECO:0007669"/>
    <property type="project" value="TreeGrafter"/>
</dbReference>
<dbReference type="PROSITE" id="PS00678">
    <property type="entry name" value="WD_REPEATS_1"/>
    <property type="match status" value="2"/>
</dbReference>
<dbReference type="SUPFAM" id="SSF50978">
    <property type="entry name" value="WD40 repeat-like"/>
    <property type="match status" value="2"/>
</dbReference>